<keyword evidence="4" id="KW-1185">Reference proteome</keyword>
<dbReference type="STRING" id="857342.A0A2T3AW60"/>
<dbReference type="GO" id="GO:0019748">
    <property type="term" value="P:secondary metabolic process"/>
    <property type="evidence" value="ECO:0007669"/>
    <property type="project" value="TreeGrafter"/>
</dbReference>
<dbReference type="InterPro" id="IPR005645">
    <property type="entry name" value="FSH-like_dom"/>
</dbReference>
<dbReference type="EMBL" id="KZ679014">
    <property type="protein sequence ID" value="PSS12870.1"/>
    <property type="molecule type" value="Genomic_DNA"/>
</dbReference>
<dbReference type="Pfam" id="PF03959">
    <property type="entry name" value="FSH1"/>
    <property type="match status" value="1"/>
</dbReference>
<feature type="domain" description="Serine hydrolase" evidence="2">
    <location>
        <begin position="2"/>
        <end position="258"/>
    </location>
</feature>
<name>A0A2T3AW60_AMORE</name>
<dbReference type="PANTHER" id="PTHR48070">
    <property type="entry name" value="ESTERASE OVCA2"/>
    <property type="match status" value="1"/>
</dbReference>
<dbReference type="OrthoDB" id="2094269at2759"/>
<dbReference type="InParanoid" id="A0A2T3AW60"/>
<sequence length="267" mass="29757">MRFLCLHGKGTSARIFQSQTAAFRKLLPETFEFDFIDGPFPDSAAAGIDLFYPPPYYKLYEHFTLESIKKGHQWLLDYVKEHGPYDGVMNFSQGCSLVSSLLLYQQAQQPSQPPLFKVAIFICGGVPLDVVEELGVNVTQEARDWDSSSKAQLEARASSAAILREGRERWGAGFDSLDSVPSSSSSEAPTTAPTNIFGIDFSLVKPELRIRIPTVHVYGARDPRFPASVTLAHFCDSSMRRTFDHGAGHEIPRARPVSERLAELLEW</sequence>
<proteinExistence type="predicted"/>
<dbReference type="SUPFAM" id="SSF53474">
    <property type="entry name" value="alpha/beta-Hydrolases"/>
    <property type="match status" value="1"/>
</dbReference>
<dbReference type="GO" id="GO:0005634">
    <property type="term" value="C:nucleus"/>
    <property type="evidence" value="ECO:0007669"/>
    <property type="project" value="TreeGrafter"/>
</dbReference>
<organism evidence="3 4">
    <name type="scientific">Amorphotheca resinae ATCC 22711</name>
    <dbReference type="NCBI Taxonomy" id="857342"/>
    <lineage>
        <taxon>Eukaryota</taxon>
        <taxon>Fungi</taxon>
        <taxon>Dikarya</taxon>
        <taxon>Ascomycota</taxon>
        <taxon>Pezizomycotina</taxon>
        <taxon>Leotiomycetes</taxon>
        <taxon>Helotiales</taxon>
        <taxon>Amorphothecaceae</taxon>
        <taxon>Amorphotheca</taxon>
    </lineage>
</organism>
<dbReference type="GO" id="GO:0005737">
    <property type="term" value="C:cytoplasm"/>
    <property type="evidence" value="ECO:0007669"/>
    <property type="project" value="TreeGrafter"/>
</dbReference>
<gene>
    <name evidence="3" type="ORF">M430DRAFT_76183</name>
</gene>
<dbReference type="GeneID" id="36577638"/>
<evidence type="ECO:0000256" key="1">
    <source>
        <dbReference type="ARBA" id="ARBA00022801"/>
    </source>
</evidence>
<evidence type="ECO:0000313" key="3">
    <source>
        <dbReference type="EMBL" id="PSS12870.1"/>
    </source>
</evidence>
<dbReference type="Proteomes" id="UP000241818">
    <property type="component" value="Unassembled WGS sequence"/>
</dbReference>
<dbReference type="RefSeq" id="XP_024718861.1">
    <property type="nucleotide sequence ID" value="XM_024869557.1"/>
</dbReference>
<dbReference type="GO" id="GO:0016787">
    <property type="term" value="F:hydrolase activity"/>
    <property type="evidence" value="ECO:0007669"/>
    <property type="project" value="UniProtKB-KW"/>
</dbReference>
<keyword evidence="1" id="KW-0378">Hydrolase</keyword>
<dbReference type="AlphaFoldDB" id="A0A2T3AW60"/>
<dbReference type="InterPro" id="IPR050593">
    <property type="entry name" value="LovG"/>
</dbReference>
<evidence type="ECO:0000313" key="4">
    <source>
        <dbReference type="Proteomes" id="UP000241818"/>
    </source>
</evidence>
<protein>
    <recommendedName>
        <fullName evidence="2">Serine hydrolase domain-containing protein</fullName>
    </recommendedName>
</protein>
<dbReference type="PANTHER" id="PTHR48070:SF7">
    <property type="entry name" value="SERINE HYDROLASE FSH DOMAIN-CONTAINING PROTEIN-RELATED"/>
    <property type="match status" value="1"/>
</dbReference>
<evidence type="ECO:0000259" key="2">
    <source>
        <dbReference type="Pfam" id="PF03959"/>
    </source>
</evidence>
<feature type="non-terminal residue" evidence="3">
    <location>
        <position position="267"/>
    </location>
</feature>
<accession>A0A2T3AW60</accession>
<dbReference type="InterPro" id="IPR029058">
    <property type="entry name" value="AB_hydrolase_fold"/>
</dbReference>
<dbReference type="Gene3D" id="3.40.50.1820">
    <property type="entry name" value="alpha/beta hydrolase"/>
    <property type="match status" value="1"/>
</dbReference>
<reference evidence="3 4" key="1">
    <citation type="journal article" date="2018" name="New Phytol.">
        <title>Comparative genomics and transcriptomics depict ericoid mycorrhizal fungi as versatile saprotrophs and plant mutualists.</title>
        <authorList>
            <person name="Martino E."/>
            <person name="Morin E."/>
            <person name="Grelet G.A."/>
            <person name="Kuo A."/>
            <person name="Kohler A."/>
            <person name="Daghino S."/>
            <person name="Barry K.W."/>
            <person name="Cichocki N."/>
            <person name="Clum A."/>
            <person name="Dockter R.B."/>
            <person name="Hainaut M."/>
            <person name="Kuo R.C."/>
            <person name="LaButti K."/>
            <person name="Lindahl B.D."/>
            <person name="Lindquist E.A."/>
            <person name="Lipzen A."/>
            <person name="Khouja H.R."/>
            <person name="Magnuson J."/>
            <person name="Murat C."/>
            <person name="Ohm R.A."/>
            <person name="Singer S.W."/>
            <person name="Spatafora J.W."/>
            <person name="Wang M."/>
            <person name="Veneault-Fourrey C."/>
            <person name="Henrissat B."/>
            <person name="Grigoriev I.V."/>
            <person name="Martin F.M."/>
            <person name="Perotto S."/>
        </authorList>
    </citation>
    <scope>NUCLEOTIDE SEQUENCE [LARGE SCALE GENOMIC DNA]</scope>
    <source>
        <strain evidence="3 4">ATCC 22711</strain>
    </source>
</reference>